<protein>
    <recommendedName>
        <fullName evidence="3">Transcriptional activator HlyU</fullName>
    </recommendedName>
</protein>
<organism evidence="1 2">
    <name type="scientific">Yoonia litorea</name>
    <dbReference type="NCBI Taxonomy" id="1123755"/>
    <lineage>
        <taxon>Bacteria</taxon>
        <taxon>Pseudomonadati</taxon>
        <taxon>Pseudomonadota</taxon>
        <taxon>Alphaproteobacteria</taxon>
        <taxon>Rhodobacterales</taxon>
        <taxon>Paracoccaceae</taxon>
        <taxon>Yoonia</taxon>
    </lineage>
</organism>
<evidence type="ECO:0000313" key="1">
    <source>
        <dbReference type="EMBL" id="SFS04188.1"/>
    </source>
</evidence>
<dbReference type="Proteomes" id="UP000198926">
    <property type="component" value="Unassembled WGS sequence"/>
</dbReference>
<reference evidence="1 2" key="1">
    <citation type="submission" date="2016-10" db="EMBL/GenBank/DDBJ databases">
        <authorList>
            <person name="de Groot N.N."/>
        </authorList>
    </citation>
    <scope>NUCLEOTIDE SEQUENCE [LARGE SCALE GENOMIC DNA]</scope>
    <source>
        <strain evidence="1 2">DSM 29433</strain>
    </source>
</reference>
<keyword evidence="2" id="KW-1185">Reference proteome</keyword>
<sequence length="86" mass="9295">MAWLSKLFGGKEAASTAASETYKDFTIAPQPQKDSSGWRIAALIEKDGKTHSLIRADVLNDQDAAIAASVSKAKQVIDEQGDRIFD</sequence>
<proteinExistence type="predicted"/>
<dbReference type="EMBL" id="FOZM01000001">
    <property type="protein sequence ID" value="SFS04188.1"/>
    <property type="molecule type" value="Genomic_DNA"/>
</dbReference>
<evidence type="ECO:0008006" key="3">
    <source>
        <dbReference type="Google" id="ProtNLM"/>
    </source>
</evidence>
<dbReference type="STRING" id="1123755.SAMN05444714_0644"/>
<accession>A0A1I6LL97</accession>
<dbReference type="AlphaFoldDB" id="A0A1I6LL97"/>
<dbReference type="RefSeq" id="WP_090203891.1">
    <property type="nucleotide sequence ID" value="NZ_FOZM01000001.1"/>
</dbReference>
<dbReference type="InterPro" id="IPR018772">
    <property type="entry name" value="Transcription_activator_HlyU"/>
</dbReference>
<name>A0A1I6LL97_9RHOB</name>
<dbReference type="OrthoDB" id="9800971at2"/>
<evidence type="ECO:0000313" key="2">
    <source>
        <dbReference type="Proteomes" id="UP000198926"/>
    </source>
</evidence>
<gene>
    <name evidence="1" type="ORF">SAMN05444714_0644</name>
</gene>
<dbReference type="Pfam" id="PF10115">
    <property type="entry name" value="HlyU"/>
    <property type="match status" value="1"/>
</dbReference>